<dbReference type="SUPFAM" id="SSF64167">
    <property type="entry name" value="SurE-like"/>
    <property type="match status" value="1"/>
</dbReference>
<keyword evidence="6 9" id="KW-0479">Metal-binding</keyword>
<dbReference type="KEGG" id="aram:KAR29_03615"/>
<dbReference type="GO" id="GO:0000166">
    <property type="term" value="F:nucleotide binding"/>
    <property type="evidence" value="ECO:0007669"/>
    <property type="project" value="UniProtKB-KW"/>
</dbReference>
<dbReference type="EC" id="3.1.3.5" evidence="9"/>
<dbReference type="InterPro" id="IPR030048">
    <property type="entry name" value="SurE"/>
</dbReference>
<organism evidence="11 12">
    <name type="scientific">Aminithiophilus ramosus</name>
    <dbReference type="NCBI Taxonomy" id="3029084"/>
    <lineage>
        <taxon>Bacteria</taxon>
        <taxon>Thermotogati</taxon>
        <taxon>Synergistota</taxon>
        <taxon>Synergistia</taxon>
        <taxon>Synergistales</taxon>
        <taxon>Aminithiophilaceae</taxon>
        <taxon>Aminithiophilus</taxon>
    </lineage>
</organism>
<gene>
    <name evidence="9 11" type="primary">surE</name>
    <name evidence="11" type="ORF">KAR29_03615</name>
</gene>
<evidence type="ECO:0000259" key="10">
    <source>
        <dbReference type="Pfam" id="PF01975"/>
    </source>
</evidence>
<dbReference type="Proteomes" id="UP000671879">
    <property type="component" value="Chromosome"/>
</dbReference>
<keyword evidence="7 9" id="KW-0547">Nucleotide-binding</keyword>
<dbReference type="FunFam" id="3.40.1210.10:FF:000001">
    <property type="entry name" value="5'/3'-nucleotidase SurE"/>
    <property type="match status" value="1"/>
</dbReference>
<feature type="binding site" evidence="9">
    <location>
        <position position="40"/>
    </location>
    <ligand>
        <name>a divalent metal cation</name>
        <dbReference type="ChEBI" id="CHEBI:60240"/>
    </ligand>
</feature>
<protein>
    <recommendedName>
        <fullName evidence="9">5'-nucleotidase SurE</fullName>
        <ecNumber evidence="9">3.1.3.5</ecNumber>
    </recommendedName>
    <alternativeName>
        <fullName evidence="9">Nucleoside 5'-monophosphate phosphohydrolase</fullName>
    </alternativeName>
</protein>
<feature type="binding site" evidence="9">
    <location>
        <position position="9"/>
    </location>
    <ligand>
        <name>a divalent metal cation</name>
        <dbReference type="ChEBI" id="CHEBI:60240"/>
    </ligand>
</feature>
<dbReference type="EMBL" id="CP072943">
    <property type="protein sequence ID" value="QTX33011.1"/>
    <property type="molecule type" value="Genomic_DNA"/>
</dbReference>
<dbReference type="Gene3D" id="3.40.1210.10">
    <property type="entry name" value="Survival protein SurE-like phosphatase/nucleotidase"/>
    <property type="match status" value="1"/>
</dbReference>
<evidence type="ECO:0000256" key="6">
    <source>
        <dbReference type="ARBA" id="ARBA00022723"/>
    </source>
</evidence>
<evidence type="ECO:0000256" key="4">
    <source>
        <dbReference type="ARBA" id="ARBA00011062"/>
    </source>
</evidence>
<dbReference type="GO" id="GO:0046872">
    <property type="term" value="F:metal ion binding"/>
    <property type="evidence" value="ECO:0007669"/>
    <property type="project" value="UniProtKB-UniRule"/>
</dbReference>
<sequence length="271" mass="29302">MRVLVTNDDGVYAPGIAVLTVFLAEAGHEPVVVAPDRERSSVGHAITLNRPLKLQKITGPYPEAVAAYSCDGTPSDSVVLGLEEIAPDIAVVFSGINKGPNLGDDLTYSGTVSAAMEGLVFGRTSVAFSLDCREEDGERHYETAGTFAVHLLKWLSDNPLPTGVLLNVNVPNLSPSLVKGVQITRKGIRAYEGKVNRLQDPHGRTYYWVAGRVEDELVEGTDVWAVAHGYISVTPIHLDMTHYPSLEILCGRGLAEIDLERRALPDRESTS</sequence>
<dbReference type="InterPro" id="IPR036523">
    <property type="entry name" value="SurE-like_sf"/>
</dbReference>
<comment type="cofactor">
    <cofactor evidence="2">
        <name>Mg(2+)</name>
        <dbReference type="ChEBI" id="CHEBI:18420"/>
    </cofactor>
</comment>
<evidence type="ECO:0000256" key="8">
    <source>
        <dbReference type="ARBA" id="ARBA00022801"/>
    </source>
</evidence>
<evidence type="ECO:0000313" key="11">
    <source>
        <dbReference type="EMBL" id="QTX33011.1"/>
    </source>
</evidence>
<name>A0A9Q7EZH6_9BACT</name>
<comment type="similarity">
    <text evidence="4 9">Belongs to the SurE nucleotidase family.</text>
</comment>
<comment type="function">
    <text evidence="9">Nucleotidase that shows phosphatase activity on nucleoside 5'-monophosphates.</text>
</comment>
<feature type="binding site" evidence="9">
    <location>
        <position position="8"/>
    </location>
    <ligand>
        <name>a divalent metal cation</name>
        <dbReference type="ChEBI" id="CHEBI:60240"/>
    </ligand>
</feature>
<comment type="catalytic activity">
    <reaction evidence="1 9">
        <text>a ribonucleoside 5'-phosphate + H2O = a ribonucleoside + phosphate</text>
        <dbReference type="Rhea" id="RHEA:12484"/>
        <dbReference type="ChEBI" id="CHEBI:15377"/>
        <dbReference type="ChEBI" id="CHEBI:18254"/>
        <dbReference type="ChEBI" id="CHEBI:43474"/>
        <dbReference type="ChEBI" id="CHEBI:58043"/>
        <dbReference type="EC" id="3.1.3.5"/>
    </reaction>
</comment>
<dbReference type="PANTHER" id="PTHR30457:SF12">
    <property type="entry name" value="5'_3'-NUCLEOTIDASE SURE"/>
    <property type="match status" value="1"/>
</dbReference>
<evidence type="ECO:0000256" key="1">
    <source>
        <dbReference type="ARBA" id="ARBA00000815"/>
    </source>
</evidence>
<evidence type="ECO:0000313" key="12">
    <source>
        <dbReference type="Proteomes" id="UP000671879"/>
    </source>
</evidence>
<keyword evidence="5 9" id="KW-0963">Cytoplasm</keyword>
<dbReference type="GO" id="GO:0004309">
    <property type="term" value="F:exopolyphosphatase activity"/>
    <property type="evidence" value="ECO:0007669"/>
    <property type="project" value="TreeGrafter"/>
</dbReference>
<dbReference type="GO" id="GO:0008253">
    <property type="term" value="F:5'-nucleotidase activity"/>
    <property type="evidence" value="ECO:0007669"/>
    <property type="project" value="UniProtKB-UniRule"/>
</dbReference>
<accession>A0A9Q7EZH6</accession>
<comment type="subcellular location">
    <subcellularLocation>
        <location evidence="3 9">Cytoplasm</location>
    </subcellularLocation>
</comment>
<feature type="binding site" evidence="9">
    <location>
        <position position="97"/>
    </location>
    <ligand>
        <name>a divalent metal cation</name>
        <dbReference type="ChEBI" id="CHEBI:60240"/>
    </ligand>
</feature>
<dbReference type="HAMAP" id="MF_00060">
    <property type="entry name" value="SurE"/>
    <property type="match status" value="1"/>
</dbReference>
<dbReference type="Pfam" id="PF01975">
    <property type="entry name" value="SurE"/>
    <property type="match status" value="1"/>
</dbReference>
<evidence type="ECO:0000256" key="7">
    <source>
        <dbReference type="ARBA" id="ARBA00022741"/>
    </source>
</evidence>
<dbReference type="PANTHER" id="PTHR30457">
    <property type="entry name" value="5'-NUCLEOTIDASE SURE"/>
    <property type="match status" value="1"/>
</dbReference>
<dbReference type="GO" id="GO:0008254">
    <property type="term" value="F:3'-nucleotidase activity"/>
    <property type="evidence" value="ECO:0007669"/>
    <property type="project" value="TreeGrafter"/>
</dbReference>
<dbReference type="AlphaFoldDB" id="A0A9Q7EZH6"/>
<dbReference type="GO" id="GO:0005737">
    <property type="term" value="C:cytoplasm"/>
    <property type="evidence" value="ECO:0007669"/>
    <property type="project" value="UniProtKB-SubCell"/>
</dbReference>
<evidence type="ECO:0000256" key="3">
    <source>
        <dbReference type="ARBA" id="ARBA00004496"/>
    </source>
</evidence>
<proteinExistence type="inferred from homology"/>
<evidence type="ECO:0000256" key="9">
    <source>
        <dbReference type="HAMAP-Rule" id="MF_00060"/>
    </source>
</evidence>
<dbReference type="RefSeq" id="WP_274374279.1">
    <property type="nucleotide sequence ID" value="NZ_CP072943.1"/>
</dbReference>
<evidence type="ECO:0000256" key="5">
    <source>
        <dbReference type="ARBA" id="ARBA00022490"/>
    </source>
</evidence>
<dbReference type="InterPro" id="IPR002828">
    <property type="entry name" value="SurE-like_Pase/nucleotidase"/>
</dbReference>
<keyword evidence="8 9" id="KW-0378">Hydrolase</keyword>
<dbReference type="NCBIfam" id="TIGR00087">
    <property type="entry name" value="surE"/>
    <property type="match status" value="1"/>
</dbReference>
<dbReference type="NCBIfam" id="NF001490">
    <property type="entry name" value="PRK00346.1-4"/>
    <property type="match status" value="1"/>
</dbReference>
<reference evidence="12" key="1">
    <citation type="submission" date="2021-04" db="EMBL/GenBank/DDBJ databases">
        <title>A novel Synergistetes isolate from a pyrite-forming mixed culture.</title>
        <authorList>
            <person name="Bunk B."/>
            <person name="Sproer C."/>
            <person name="Spring S."/>
            <person name="Pester M."/>
        </authorList>
    </citation>
    <scope>NUCLEOTIDE SEQUENCE [LARGE SCALE GENOMIC DNA]</scope>
    <source>
        <strain evidence="12">J.5.4.2-T.3.5.2</strain>
    </source>
</reference>
<feature type="domain" description="Survival protein SurE-like phosphatase/nucleotidase" evidence="10">
    <location>
        <begin position="3"/>
        <end position="192"/>
    </location>
</feature>
<comment type="cofactor">
    <cofactor evidence="9">
        <name>a divalent metal cation</name>
        <dbReference type="ChEBI" id="CHEBI:60240"/>
    </cofactor>
    <text evidence="9">Binds 1 divalent metal cation per subunit.</text>
</comment>
<keyword evidence="12" id="KW-1185">Reference proteome</keyword>
<evidence type="ECO:0000256" key="2">
    <source>
        <dbReference type="ARBA" id="ARBA00001946"/>
    </source>
</evidence>